<reference evidence="20" key="1">
    <citation type="submission" date="2016-10" db="EMBL/GenBank/DDBJ databases">
        <authorList>
            <person name="Varghese N."/>
            <person name="Submissions S."/>
        </authorList>
    </citation>
    <scope>NUCLEOTIDE SEQUENCE [LARGE SCALE GENOMIC DNA]</scope>
    <source>
        <strain evidence="20">DSM 16108</strain>
    </source>
</reference>
<dbReference type="GO" id="GO:0006655">
    <property type="term" value="P:phosphatidylglycerol biosynthetic process"/>
    <property type="evidence" value="ECO:0007669"/>
    <property type="project" value="UniProtKB-UniPathway"/>
</dbReference>
<feature type="transmembrane region" description="Helical" evidence="18">
    <location>
        <begin position="130"/>
        <end position="149"/>
    </location>
</feature>
<name>A0A1I3UVG7_9LACT</name>
<dbReference type="GO" id="GO:0016020">
    <property type="term" value="C:membrane"/>
    <property type="evidence" value="ECO:0007669"/>
    <property type="project" value="UniProtKB-SubCell"/>
</dbReference>
<accession>A0A1I3UVG7</accession>
<comment type="function">
    <text evidence="1">This protein catalyzes the committed step to the synthesis of the acidic phospholipids.</text>
</comment>
<feature type="transmembrane region" description="Helical" evidence="18">
    <location>
        <begin position="98"/>
        <end position="118"/>
    </location>
</feature>
<keyword evidence="7" id="KW-0444">Lipid biosynthesis</keyword>
<evidence type="ECO:0000256" key="10">
    <source>
        <dbReference type="ARBA" id="ARBA00022989"/>
    </source>
</evidence>
<dbReference type="InterPro" id="IPR043130">
    <property type="entry name" value="CDP-OH_PTrfase_TM_dom"/>
</dbReference>
<comment type="similarity">
    <text evidence="4 17">Belongs to the CDP-alcohol phosphatidyltransferase class-I family.</text>
</comment>
<keyword evidence="11" id="KW-0443">Lipid metabolism</keyword>
<evidence type="ECO:0000256" key="12">
    <source>
        <dbReference type="ARBA" id="ARBA00023136"/>
    </source>
</evidence>
<dbReference type="InterPro" id="IPR048254">
    <property type="entry name" value="CDP_ALCOHOL_P_TRANSF_CS"/>
</dbReference>
<dbReference type="PANTHER" id="PTHR14269:SF62">
    <property type="entry name" value="CDP-DIACYLGLYCEROL--GLYCEROL-3-PHOSPHATE 3-PHOSPHATIDYLTRANSFERASE 1, CHLOROPLASTIC"/>
    <property type="match status" value="1"/>
</dbReference>
<dbReference type="EMBL" id="FOSJ01000001">
    <property type="protein sequence ID" value="SFJ87344.1"/>
    <property type="molecule type" value="Genomic_DNA"/>
</dbReference>
<evidence type="ECO:0000256" key="6">
    <source>
        <dbReference type="ARBA" id="ARBA00014944"/>
    </source>
</evidence>
<evidence type="ECO:0000256" key="11">
    <source>
        <dbReference type="ARBA" id="ARBA00023098"/>
    </source>
</evidence>
<dbReference type="Gene3D" id="1.20.120.1760">
    <property type="match status" value="1"/>
</dbReference>
<proteinExistence type="inferred from homology"/>
<evidence type="ECO:0000256" key="15">
    <source>
        <dbReference type="ARBA" id="ARBA00033018"/>
    </source>
</evidence>
<evidence type="ECO:0000256" key="14">
    <source>
        <dbReference type="ARBA" id="ARBA00023264"/>
    </source>
</evidence>
<evidence type="ECO:0000256" key="5">
    <source>
        <dbReference type="ARBA" id="ARBA00013170"/>
    </source>
</evidence>
<evidence type="ECO:0000256" key="8">
    <source>
        <dbReference type="ARBA" id="ARBA00022679"/>
    </source>
</evidence>
<dbReference type="InterPro" id="IPR004570">
    <property type="entry name" value="Phosphatidylglycerol_P_synth"/>
</dbReference>
<evidence type="ECO:0000256" key="4">
    <source>
        <dbReference type="ARBA" id="ARBA00010441"/>
    </source>
</evidence>
<evidence type="ECO:0000256" key="2">
    <source>
        <dbReference type="ARBA" id="ARBA00004141"/>
    </source>
</evidence>
<dbReference type="InterPro" id="IPR050324">
    <property type="entry name" value="CDP-alcohol_PTase-I"/>
</dbReference>
<evidence type="ECO:0000256" key="13">
    <source>
        <dbReference type="ARBA" id="ARBA00023209"/>
    </source>
</evidence>
<evidence type="ECO:0000256" key="18">
    <source>
        <dbReference type="SAM" id="Phobius"/>
    </source>
</evidence>
<organism evidence="19 20">
    <name type="scientific">Marinilactibacillus piezotolerans</name>
    <dbReference type="NCBI Taxonomy" id="258723"/>
    <lineage>
        <taxon>Bacteria</taxon>
        <taxon>Bacillati</taxon>
        <taxon>Bacillota</taxon>
        <taxon>Bacilli</taxon>
        <taxon>Lactobacillales</taxon>
        <taxon>Carnobacteriaceae</taxon>
        <taxon>Marinilactibacillus</taxon>
    </lineage>
</organism>
<dbReference type="RefSeq" id="WP_072694702.1">
    <property type="nucleotide sequence ID" value="NZ_FOSJ01000001.1"/>
</dbReference>
<comment type="subcellular location">
    <subcellularLocation>
        <location evidence="2">Membrane</location>
        <topology evidence="2">Multi-pass membrane protein</topology>
    </subcellularLocation>
</comment>
<evidence type="ECO:0000256" key="16">
    <source>
        <dbReference type="ARBA" id="ARBA00048586"/>
    </source>
</evidence>
<dbReference type="Proteomes" id="UP000199589">
    <property type="component" value="Unassembled WGS sequence"/>
</dbReference>
<dbReference type="UniPathway" id="UPA00084">
    <property type="reaction ID" value="UER00503"/>
</dbReference>
<dbReference type="GeneID" id="96911589"/>
<dbReference type="AlphaFoldDB" id="A0A1I3UVG7"/>
<evidence type="ECO:0000313" key="20">
    <source>
        <dbReference type="Proteomes" id="UP000199589"/>
    </source>
</evidence>
<keyword evidence="13" id="KW-0594">Phospholipid biosynthesis</keyword>
<evidence type="ECO:0000256" key="9">
    <source>
        <dbReference type="ARBA" id="ARBA00022692"/>
    </source>
</evidence>
<comment type="catalytic activity">
    <reaction evidence="16">
        <text>a CDP-1,2-diacyl-sn-glycerol + sn-glycerol 3-phosphate = a 1,2-diacyl-sn-glycero-3-phospho-(1'-sn-glycero-3'-phosphate) + CMP + H(+)</text>
        <dbReference type="Rhea" id="RHEA:12593"/>
        <dbReference type="ChEBI" id="CHEBI:15378"/>
        <dbReference type="ChEBI" id="CHEBI:57597"/>
        <dbReference type="ChEBI" id="CHEBI:58332"/>
        <dbReference type="ChEBI" id="CHEBI:60110"/>
        <dbReference type="ChEBI" id="CHEBI:60377"/>
        <dbReference type="EC" id="2.7.8.5"/>
    </reaction>
</comment>
<keyword evidence="14" id="KW-1208">Phospholipid metabolism</keyword>
<protein>
    <recommendedName>
        <fullName evidence="6">CDP-diacylglycerol--glycerol-3-phosphate 3-phosphatidyltransferase</fullName>
        <ecNumber evidence="5">2.7.8.5</ecNumber>
    </recommendedName>
    <alternativeName>
        <fullName evidence="15">Phosphatidylglycerophosphate synthase</fullName>
    </alternativeName>
</protein>
<evidence type="ECO:0000256" key="3">
    <source>
        <dbReference type="ARBA" id="ARBA00005042"/>
    </source>
</evidence>
<dbReference type="EC" id="2.7.8.5" evidence="5"/>
<dbReference type="Pfam" id="PF01066">
    <property type="entry name" value="CDP-OH_P_transf"/>
    <property type="match status" value="1"/>
</dbReference>
<evidence type="ECO:0000256" key="7">
    <source>
        <dbReference type="ARBA" id="ARBA00022516"/>
    </source>
</evidence>
<dbReference type="InterPro" id="IPR000462">
    <property type="entry name" value="CDP-OH_P_trans"/>
</dbReference>
<sequence length="190" mass="21860">MKNIYRNEWFKVPNILSYFRILLIPLFIYSYLIATDINGYLIAAGILFVSGLTDAMDGIIARKFNQITNLGKIFDPIADKLTQLAVASVLLVKWPVMGYLLGIFIVKETSMFIFSYILLKKGKMVDGAKWFGKIGTIVFYLCMFILVLLPEISRGFLWSLIIITALFQIFAFIRYMKVFIEMYNDSNVLN</sequence>
<keyword evidence="12 18" id="KW-0472">Membrane</keyword>
<evidence type="ECO:0000313" key="19">
    <source>
        <dbReference type="EMBL" id="SFJ87344.1"/>
    </source>
</evidence>
<dbReference type="PROSITE" id="PS00379">
    <property type="entry name" value="CDP_ALCOHOL_P_TRANSF"/>
    <property type="match status" value="1"/>
</dbReference>
<keyword evidence="10 18" id="KW-1133">Transmembrane helix</keyword>
<keyword evidence="8 17" id="KW-0808">Transferase</keyword>
<evidence type="ECO:0000256" key="1">
    <source>
        <dbReference type="ARBA" id="ARBA00003973"/>
    </source>
</evidence>
<dbReference type="GO" id="GO:0008444">
    <property type="term" value="F:CDP-diacylglycerol-glycerol-3-phosphate 3-phosphatidyltransferase activity"/>
    <property type="evidence" value="ECO:0007669"/>
    <property type="project" value="UniProtKB-EC"/>
</dbReference>
<comment type="pathway">
    <text evidence="3">Phospholipid metabolism; phosphatidylglycerol biosynthesis; phosphatidylglycerol from CDP-diacylglycerol: step 1/2.</text>
</comment>
<feature type="transmembrane region" description="Helical" evidence="18">
    <location>
        <begin position="155"/>
        <end position="173"/>
    </location>
</feature>
<feature type="transmembrane region" description="Helical" evidence="18">
    <location>
        <begin position="12"/>
        <end position="34"/>
    </location>
</feature>
<evidence type="ECO:0000256" key="17">
    <source>
        <dbReference type="RuleBase" id="RU003750"/>
    </source>
</evidence>
<gene>
    <name evidence="19" type="ORF">SAMN04488569_1001166</name>
</gene>
<dbReference type="PANTHER" id="PTHR14269">
    <property type="entry name" value="CDP-DIACYLGLYCEROL--GLYCEROL-3-PHOSPHATE 3-PHOSPHATIDYLTRANSFERASE-RELATED"/>
    <property type="match status" value="1"/>
</dbReference>
<keyword evidence="9 18" id="KW-0812">Transmembrane</keyword>
<keyword evidence="20" id="KW-1185">Reference proteome</keyword>
<dbReference type="PIRSF" id="PIRSF000847">
    <property type="entry name" value="Phos_ph_gly_syn"/>
    <property type="match status" value="1"/>
</dbReference>
<dbReference type="OrthoDB" id="9796672at2"/>